<dbReference type="InterPro" id="IPR001129">
    <property type="entry name" value="Membr-assoc_MAPEG"/>
</dbReference>
<dbReference type="GO" id="GO:0005783">
    <property type="term" value="C:endoplasmic reticulum"/>
    <property type="evidence" value="ECO:0007669"/>
    <property type="project" value="TreeGrafter"/>
</dbReference>
<feature type="transmembrane region" description="Helical" evidence="5">
    <location>
        <begin position="12"/>
        <end position="29"/>
    </location>
</feature>
<evidence type="ECO:0000256" key="3">
    <source>
        <dbReference type="ARBA" id="ARBA00022989"/>
    </source>
</evidence>
<evidence type="ECO:0000313" key="7">
    <source>
        <dbReference type="Proteomes" id="UP000799770"/>
    </source>
</evidence>
<dbReference type="EMBL" id="ML977358">
    <property type="protein sequence ID" value="KAF2106932.1"/>
    <property type="molecule type" value="Genomic_DNA"/>
</dbReference>
<evidence type="ECO:0000313" key="6">
    <source>
        <dbReference type="EMBL" id="KAF2106932.1"/>
    </source>
</evidence>
<dbReference type="GO" id="GO:0005635">
    <property type="term" value="C:nuclear envelope"/>
    <property type="evidence" value="ECO:0007669"/>
    <property type="project" value="TreeGrafter"/>
</dbReference>
<dbReference type="GO" id="GO:0004602">
    <property type="term" value="F:glutathione peroxidase activity"/>
    <property type="evidence" value="ECO:0007669"/>
    <property type="project" value="TreeGrafter"/>
</dbReference>
<evidence type="ECO:0000256" key="2">
    <source>
        <dbReference type="ARBA" id="ARBA00022692"/>
    </source>
</evidence>
<feature type="transmembrane region" description="Helical" evidence="5">
    <location>
        <begin position="125"/>
        <end position="146"/>
    </location>
</feature>
<dbReference type="AlphaFoldDB" id="A0A6A5YI59"/>
<evidence type="ECO:0000256" key="5">
    <source>
        <dbReference type="SAM" id="Phobius"/>
    </source>
</evidence>
<comment type="subcellular location">
    <subcellularLocation>
        <location evidence="1">Membrane</location>
        <topology evidence="1">Multi-pass membrane protein</topology>
    </subcellularLocation>
</comment>
<dbReference type="InterPro" id="IPR023352">
    <property type="entry name" value="MAPEG-like_dom_sf"/>
</dbReference>
<keyword evidence="7" id="KW-1185">Reference proteome</keyword>
<evidence type="ECO:0000256" key="4">
    <source>
        <dbReference type="ARBA" id="ARBA00023136"/>
    </source>
</evidence>
<accession>A0A6A5YI59</accession>
<evidence type="ECO:0000256" key="1">
    <source>
        <dbReference type="ARBA" id="ARBA00004141"/>
    </source>
</evidence>
<organism evidence="6 7">
    <name type="scientific">Lophiotrema nucula</name>
    <dbReference type="NCBI Taxonomy" id="690887"/>
    <lineage>
        <taxon>Eukaryota</taxon>
        <taxon>Fungi</taxon>
        <taxon>Dikarya</taxon>
        <taxon>Ascomycota</taxon>
        <taxon>Pezizomycotina</taxon>
        <taxon>Dothideomycetes</taxon>
        <taxon>Pleosporomycetidae</taxon>
        <taxon>Pleosporales</taxon>
        <taxon>Lophiotremataceae</taxon>
        <taxon>Lophiotrema</taxon>
    </lineage>
</organism>
<keyword evidence="3 5" id="KW-1133">Transmembrane helix</keyword>
<keyword evidence="4 5" id="KW-0472">Membrane</keyword>
<dbReference type="SUPFAM" id="SSF161084">
    <property type="entry name" value="MAPEG domain-like"/>
    <property type="match status" value="1"/>
</dbReference>
<protein>
    <recommendedName>
        <fullName evidence="8">Membrane-associated proteins in eicosanoid and glutathione metabolism</fullName>
    </recommendedName>
</protein>
<proteinExistence type="predicted"/>
<evidence type="ECO:0008006" key="8">
    <source>
        <dbReference type="Google" id="ProtNLM"/>
    </source>
</evidence>
<dbReference type="PANTHER" id="PTHR10250:SF26">
    <property type="entry name" value="GLUTATHIONE S-TRANSFERASE 3, MITOCHONDRIAL"/>
    <property type="match status" value="1"/>
</dbReference>
<keyword evidence="2 5" id="KW-0812">Transmembrane</keyword>
<dbReference type="Gene3D" id="1.20.120.550">
    <property type="entry name" value="Membrane associated eicosanoid/glutathione metabolism-like domain"/>
    <property type="match status" value="1"/>
</dbReference>
<dbReference type="OrthoDB" id="410651at2759"/>
<dbReference type="GO" id="GO:0004364">
    <property type="term" value="F:glutathione transferase activity"/>
    <property type="evidence" value="ECO:0007669"/>
    <property type="project" value="TreeGrafter"/>
</dbReference>
<dbReference type="PANTHER" id="PTHR10250">
    <property type="entry name" value="MICROSOMAL GLUTATHIONE S-TRANSFERASE"/>
    <property type="match status" value="1"/>
</dbReference>
<dbReference type="InterPro" id="IPR050997">
    <property type="entry name" value="MAPEG"/>
</dbReference>
<name>A0A6A5YI59_9PLEO</name>
<sequence length="151" mass="16837">MTTIEISQDYGYVLAAAVSTFLVSSWLGARVSPFRKAAKIPYPYEYASYEQVQTAPPQRQKALDTFNRAQRGHQNFNENHLSMLGSLFIAGITRPKLAAGMGLFWSVNRVLYGIGYTRGGEKGRYWGVGWMLAQYGLIIMAGKTAWDVVMA</sequence>
<dbReference type="Pfam" id="PF01124">
    <property type="entry name" value="MAPEG"/>
    <property type="match status" value="1"/>
</dbReference>
<dbReference type="Proteomes" id="UP000799770">
    <property type="component" value="Unassembled WGS sequence"/>
</dbReference>
<dbReference type="GO" id="GO:0016020">
    <property type="term" value="C:membrane"/>
    <property type="evidence" value="ECO:0007669"/>
    <property type="project" value="UniProtKB-SubCell"/>
</dbReference>
<gene>
    <name evidence="6" type="ORF">BDV96DRAFT_606970</name>
</gene>
<reference evidence="6" key="1">
    <citation type="journal article" date="2020" name="Stud. Mycol.">
        <title>101 Dothideomycetes genomes: a test case for predicting lifestyles and emergence of pathogens.</title>
        <authorList>
            <person name="Haridas S."/>
            <person name="Albert R."/>
            <person name="Binder M."/>
            <person name="Bloem J."/>
            <person name="Labutti K."/>
            <person name="Salamov A."/>
            <person name="Andreopoulos B."/>
            <person name="Baker S."/>
            <person name="Barry K."/>
            <person name="Bills G."/>
            <person name="Bluhm B."/>
            <person name="Cannon C."/>
            <person name="Castanera R."/>
            <person name="Culley D."/>
            <person name="Daum C."/>
            <person name="Ezra D."/>
            <person name="Gonzalez J."/>
            <person name="Henrissat B."/>
            <person name="Kuo A."/>
            <person name="Liang C."/>
            <person name="Lipzen A."/>
            <person name="Lutzoni F."/>
            <person name="Magnuson J."/>
            <person name="Mondo S."/>
            <person name="Nolan M."/>
            <person name="Ohm R."/>
            <person name="Pangilinan J."/>
            <person name="Park H.-J."/>
            <person name="Ramirez L."/>
            <person name="Alfaro M."/>
            <person name="Sun H."/>
            <person name="Tritt A."/>
            <person name="Yoshinaga Y."/>
            <person name="Zwiers L.-H."/>
            <person name="Turgeon B."/>
            <person name="Goodwin S."/>
            <person name="Spatafora J."/>
            <person name="Crous P."/>
            <person name="Grigoriev I."/>
        </authorList>
    </citation>
    <scope>NUCLEOTIDE SEQUENCE</scope>
    <source>
        <strain evidence="6">CBS 627.86</strain>
    </source>
</reference>